<reference evidence="1 2" key="1">
    <citation type="submission" date="2016-09" db="EMBL/GenBank/DDBJ databases">
        <title>The complete genome sequences of Rhizobium gallicum, symbiovars gallicum and phaseoli, symbionts associated to common bean (Phaseolus vulgaris).</title>
        <authorList>
            <person name="Bustos P."/>
            <person name="Santamaria R.I."/>
            <person name="Perez-Carrascal O.M."/>
            <person name="Juarez S."/>
            <person name="Lozano L."/>
            <person name="Martinez-Flores I."/>
            <person name="Martinez-Romero E."/>
            <person name="Cevallos M."/>
            <person name="Romero D."/>
            <person name="Davila G."/>
            <person name="Gonzalez V."/>
        </authorList>
    </citation>
    <scope>NUCLEOTIDE SEQUENCE [LARGE SCALE GENOMIC DNA]</scope>
    <source>
        <strain evidence="1 2">8C-3</strain>
        <plasmid evidence="2">Plasmid prsp8c3c</plasmid>
    </source>
</reference>
<sequence>MAEIGRPRRRLSARASRPICFKASLFSRYFCKSIVDLLLLVNRKIKREWGPLFNEAKRREDGILHRG</sequence>
<evidence type="ECO:0000313" key="1">
    <source>
        <dbReference type="EMBL" id="APO78847.1"/>
    </source>
</evidence>
<name>A0A1L5PF62_RHIET</name>
<accession>A0A1L5PF62</accession>
<organism evidence="1 2">
    <name type="scientific">Rhizobium etli 8C-3</name>
    <dbReference type="NCBI Taxonomy" id="538025"/>
    <lineage>
        <taxon>Bacteria</taxon>
        <taxon>Pseudomonadati</taxon>
        <taxon>Pseudomonadota</taxon>
        <taxon>Alphaproteobacteria</taxon>
        <taxon>Hyphomicrobiales</taxon>
        <taxon>Rhizobiaceae</taxon>
        <taxon>Rhizobium/Agrobacterium group</taxon>
        <taxon>Rhizobium</taxon>
    </lineage>
</organism>
<proteinExistence type="predicted"/>
<protein>
    <submittedName>
        <fullName evidence="1">Uncharacterized protein</fullName>
    </submittedName>
</protein>
<dbReference type="EMBL" id="CP017244">
    <property type="protein sequence ID" value="APO78847.1"/>
    <property type="molecule type" value="Genomic_DNA"/>
</dbReference>
<dbReference type="AlphaFoldDB" id="A0A1L5PF62"/>
<geneLocation type="plasmid" evidence="2">
    <name>prsp8c3c</name>
</geneLocation>
<keyword evidence="1" id="KW-0614">Plasmid</keyword>
<evidence type="ECO:0000313" key="2">
    <source>
        <dbReference type="Proteomes" id="UP000185109"/>
    </source>
</evidence>
<gene>
    <name evidence="1" type="ORF">AM571_PC01112</name>
</gene>
<dbReference type="Proteomes" id="UP000185109">
    <property type="component" value="Plasmid pRsp8C3c"/>
</dbReference>